<dbReference type="InterPro" id="IPR050362">
    <property type="entry name" value="Cation-dep_OMT"/>
</dbReference>
<evidence type="ECO:0000313" key="6">
    <source>
        <dbReference type="EMBL" id="CDO68352.1"/>
    </source>
</evidence>
<dbReference type="PROSITE" id="PS51682">
    <property type="entry name" value="SAM_OMT_I"/>
    <property type="match status" value="1"/>
</dbReference>
<keyword evidence="7" id="KW-1185">Reference proteome</keyword>
<dbReference type="EMBL" id="CCBP010000011">
    <property type="protein sequence ID" value="CDO68352.1"/>
    <property type="molecule type" value="Genomic_DNA"/>
</dbReference>
<accession>A0A060S1Y1</accession>
<name>A0A060S1Y1_PYCCI</name>
<comment type="similarity">
    <text evidence="4">Belongs to the class I-like SAM-binding methyltransferase superfamily. Cation-dependent O-methyltransferase family.</text>
</comment>
<protein>
    <recommendedName>
        <fullName evidence="8">O-methyltransferase domain-containing protein</fullName>
    </recommendedName>
</protein>
<feature type="region of interest" description="Disordered" evidence="5">
    <location>
        <begin position="1"/>
        <end position="25"/>
    </location>
</feature>
<dbReference type="InterPro" id="IPR029063">
    <property type="entry name" value="SAM-dependent_MTases_sf"/>
</dbReference>
<evidence type="ECO:0000256" key="2">
    <source>
        <dbReference type="ARBA" id="ARBA00022679"/>
    </source>
</evidence>
<evidence type="ECO:0000313" key="7">
    <source>
        <dbReference type="Proteomes" id="UP000029665"/>
    </source>
</evidence>
<keyword evidence="3" id="KW-0949">S-adenosyl-L-methionine</keyword>
<sequence>MSSTSTSTDPTNPSPARYRRSRTMLSKPDPNWVRNDDFHNSFLIPYDDALEHALKHSAANGLPDIAVHPGQGKLLNLIARTMGAKRILEVGTLGGQVYRRIMPILLARLTRRRACPPSRYSTIWFARAVPEGGEVVTCELQEKYAQVSLLPPLTLCFENPDRPRSHAQVARENFEYAGISDKIKILVGPAAETLKTLPSEEKFDFAFIDADKASNLTYYLQAKRVVRRGGVIIVDNVVRNGTVANPDIDDENVRGVRALLEHIKNDKEVDATTIGTVSEKGYDGFLYSIYL</sequence>
<dbReference type="Pfam" id="PF01596">
    <property type="entry name" value="Methyltransf_3"/>
    <property type="match status" value="1"/>
</dbReference>
<feature type="compositionally biased region" description="Low complexity" evidence="5">
    <location>
        <begin position="1"/>
        <end position="15"/>
    </location>
</feature>
<dbReference type="AlphaFoldDB" id="A0A060S1Y1"/>
<evidence type="ECO:0000256" key="3">
    <source>
        <dbReference type="ARBA" id="ARBA00022691"/>
    </source>
</evidence>
<dbReference type="GO" id="GO:0032259">
    <property type="term" value="P:methylation"/>
    <property type="evidence" value="ECO:0007669"/>
    <property type="project" value="UniProtKB-KW"/>
</dbReference>
<dbReference type="Proteomes" id="UP000029665">
    <property type="component" value="Unassembled WGS sequence"/>
</dbReference>
<dbReference type="OrthoDB" id="10251242at2759"/>
<dbReference type="PANTHER" id="PTHR10509:SF14">
    <property type="entry name" value="CAFFEOYL-COA O-METHYLTRANSFERASE 3-RELATED"/>
    <property type="match status" value="1"/>
</dbReference>
<dbReference type="HOGENOM" id="CLU_067676_8_0_1"/>
<gene>
    <name evidence="6" type="ORF">BN946_scf184799.g79</name>
</gene>
<comment type="caution">
    <text evidence="6">The sequence shown here is derived from an EMBL/GenBank/DDBJ whole genome shotgun (WGS) entry which is preliminary data.</text>
</comment>
<dbReference type="OMA" id="PAYFEWA"/>
<proteinExistence type="inferred from homology"/>
<dbReference type="GO" id="GO:0008757">
    <property type="term" value="F:S-adenosylmethionine-dependent methyltransferase activity"/>
    <property type="evidence" value="ECO:0007669"/>
    <property type="project" value="TreeGrafter"/>
</dbReference>
<evidence type="ECO:0008006" key="8">
    <source>
        <dbReference type="Google" id="ProtNLM"/>
    </source>
</evidence>
<dbReference type="SUPFAM" id="SSF53335">
    <property type="entry name" value="S-adenosyl-L-methionine-dependent methyltransferases"/>
    <property type="match status" value="1"/>
</dbReference>
<evidence type="ECO:0000256" key="1">
    <source>
        <dbReference type="ARBA" id="ARBA00022603"/>
    </source>
</evidence>
<dbReference type="STRING" id="5643.A0A060S1Y1"/>
<evidence type="ECO:0000256" key="4">
    <source>
        <dbReference type="ARBA" id="ARBA00023453"/>
    </source>
</evidence>
<keyword evidence="2" id="KW-0808">Transferase</keyword>
<dbReference type="Gene3D" id="3.40.50.150">
    <property type="entry name" value="Vaccinia Virus protein VP39"/>
    <property type="match status" value="2"/>
</dbReference>
<reference evidence="6" key="1">
    <citation type="submission" date="2014-01" db="EMBL/GenBank/DDBJ databases">
        <title>The genome of the white-rot fungus Pycnoporus cinnabarinus: a basidiomycete model with a versatile arsenal for lignocellulosic biomass breakdown.</title>
        <authorList>
            <person name="Levasseur A."/>
            <person name="Lomascolo A."/>
            <person name="Ruiz-Duenas F.J."/>
            <person name="Uzan E."/>
            <person name="Piumi F."/>
            <person name="Kues U."/>
            <person name="Ram A.F.J."/>
            <person name="Murat C."/>
            <person name="Haon M."/>
            <person name="Benoit I."/>
            <person name="Arfi Y."/>
            <person name="Chevret D."/>
            <person name="Drula E."/>
            <person name="Kwon M.J."/>
            <person name="Gouret P."/>
            <person name="Lesage-Meessen L."/>
            <person name="Lombard V."/>
            <person name="Mariette J."/>
            <person name="Noirot C."/>
            <person name="Park J."/>
            <person name="Patyshakuliyeva A."/>
            <person name="Wieneger R.A.B."/>
            <person name="Wosten H.A.B."/>
            <person name="Martin F."/>
            <person name="Coutinho P.M."/>
            <person name="de Vries R."/>
            <person name="Martinez A.T."/>
            <person name="Klopp C."/>
            <person name="Pontarotti P."/>
            <person name="Henrissat B."/>
            <person name="Record E."/>
        </authorList>
    </citation>
    <scope>NUCLEOTIDE SEQUENCE [LARGE SCALE GENOMIC DNA]</scope>
    <source>
        <strain evidence="6">BRFM137</strain>
    </source>
</reference>
<keyword evidence="1" id="KW-0489">Methyltransferase</keyword>
<evidence type="ECO:0000256" key="5">
    <source>
        <dbReference type="SAM" id="MobiDB-lite"/>
    </source>
</evidence>
<organism evidence="6 7">
    <name type="scientific">Pycnoporus cinnabarinus</name>
    <name type="common">Cinnabar-red polypore</name>
    <name type="synonym">Trametes cinnabarina</name>
    <dbReference type="NCBI Taxonomy" id="5643"/>
    <lineage>
        <taxon>Eukaryota</taxon>
        <taxon>Fungi</taxon>
        <taxon>Dikarya</taxon>
        <taxon>Basidiomycota</taxon>
        <taxon>Agaricomycotina</taxon>
        <taxon>Agaricomycetes</taxon>
        <taxon>Polyporales</taxon>
        <taxon>Polyporaceae</taxon>
        <taxon>Trametes</taxon>
    </lineage>
</organism>
<dbReference type="InterPro" id="IPR002935">
    <property type="entry name" value="SAM_O-MeTrfase"/>
</dbReference>
<dbReference type="PANTHER" id="PTHR10509">
    <property type="entry name" value="O-METHYLTRANSFERASE-RELATED"/>
    <property type="match status" value="1"/>
</dbReference>
<dbReference type="GO" id="GO:0008171">
    <property type="term" value="F:O-methyltransferase activity"/>
    <property type="evidence" value="ECO:0007669"/>
    <property type="project" value="InterPro"/>
</dbReference>